<keyword evidence="3" id="KW-1185">Reference proteome</keyword>
<name>A0A017TG60_9BACT</name>
<feature type="compositionally biased region" description="Low complexity" evidence="1">
    <location>
        <begin position="43"/>
        <end position="57"/>
    </location>
</feature>
<evidence type="ECO:0000313" key="2">
    <source>
        <dbReference type="EMBL" id="EYF08288.1"/>
    </source>
</evidence>
<dbReference type="Proteomes" id="UP000019678">
    <property type="component" value="Unassembled WGS sequence"/>
</dbReference>
<proteinExistence type="predicted"/>
<feature type="compositionally biased region" description="Polar residues" evidence="1">
    <location>
        <begin position="1"/>
        <end position="10"/>
    </location>
</feature>
<protein>
    <submittedName>
        <fullName evidence="2">Uncharacterized protein</fullName>
    </submittedName>
</protein>
<gene>
    <name evidence="2" type="ORF">CAP_6049</name>
</gene>
<organism evidence="2 3">
    <name type="scientific">Chondromyces apiculatus DSM 436</name>
    <dbReference type="NCBI Taxonomy" id="1192034"/>
    <lineage>
        <taxon>Bacteria</taxon>
        <taxon>Pseudomonadati</taxon>
        <taxon>Myxococcota</taxon>
        <taxon>Polyangia</taxon>
        <taxon>Polyangiales</taxon>
        <taxon>Polyangiaceae</taxon>
        <taxon>Chondromyces</taxon>
    </lineage>
</organism>
<sequence length="121" mass="13384">MRSQVHTTPLSAYGPEASRRRDRYRDRSRRSGVSGQGPSGLRGAASWAPALSPPSGGRAHREGAPHPCRPPSHGWRQVTLACRQAWRWPSRRSTPSTRSSLSRVVAAMRLSRRISGSPRLH</sequence>
<comment type="caution">
    <text evidence="2">The sequence shown here is derived from an EMBL/GenBank/DDBJ whole genome shotgun (WGS) entry which is preliminary data.</text>
</comment>
<accession>A0A017TG60</accession>
<evidence type="ECO:0000313" key="3">
    <source>
        <dbReference type="Proteomes" id="UP000019678"/>
    </source>
</evidence>
<dbReference type="AlphaFoldDB" id="A0A017TG60"/>
<reference evidence="2 3" key="1">
    <citation type="submission" date="2013-05" db="EMBL/GenBank/DDBJ databases">
        <title>Genome assembly of Chondromyces apiculatus DSM 436.</title>
        <authorList>
            <person name="Sharma G."/>
            <person name="Khatri I."/>
            <person name="Kaur C."/>
            <person name="Mayilraj S."/>
            <person name="Subramanian S."/>
        </authorList>
    </citation>
    <scope>NUCLEOTIDE SEQUENCE [LARGE SCALE GENOMIC DNA]</scope>
    <source>
        <strain evidence="2 3">DSM 436</strain>
    </source>
</reference>
<feature type="region of interest" description="Disordered" evidence="1">
    <location>
        <begin position="1"/>
        <end position="74"/>
    </location>
</feature>
<evidence type="ECO:0000256" key="1">
    <source>
        <dbReference type="SAM" id="MobiDB-lite"/>
    </source>
</evidence>
<dbReference type="EMBL" id="ASRX01000005">
    <property type="protein sequence ID" value="EYF08288.1"/>
    <property type="molecule type" value="Genomic_DNA"/>
</dbReference>
<dbReference type="STRING" id="1192034.CAP_6049"/>